<name>A0A1E1X514_9ACAR</name>
<dbReference type="InterPro" id="IPR011990">
    <property type="entry name" value="TPR-like_helical_dom_sf"/>
</dbReference>
<dbReference type="EMBL" id="GFAC01004845">
    <property type="protein sequence ID" value="JAT94343.1"/>
    <property type="molecule type" value="mRNA"/>
</dbReference>
<feature type="compositionally biased region" description="Acidic residues" evidence="1">
    <location>
        <begin position="338"/>
        <end position="348"/>
    </location>
</feature>
<feature type="compositionally biased region" description="Basic and acidic residues" evidence="1">
    <location>
        <begin position="9"/>
        <end position="20"/>
    </location>
</feature>
<evidence type="ECO:0000313" key="2">
    <source>
        <dbReference type="EMBL" id="JAT94343.1"/>
    </source>
</evidence>
<dbReference type="SUPFAM" id="SSF48452">
    <property type="entry name" value="TPR-like"/>
    <property type="match status" value="2"/>
</dbReference>
<accession>A0A1E1X514</accession>
<dbReference type="CDD" id="cd24142">
    <property type="entry name" value="ACL4-like"/>
    <property type="match status" value="1"/>
</dbReference>
<reference evidence="2" key="1">
    <citation type="journal article" date="2017" name="Front. Cell. Infect. Microbiol.">
        <title>The Distinct Transcriptional Response of the Midgut of Amblyomma sculptum and Amblyomma aureolatum Ticks to Rickettsia rickettsii Correlates to Their Differences in Susceptibility to Infection.</title>
        <authorList>
            <person name="Martins L.A."/>
            <person name="Galletti M.F.B.M."/>
            <person name="Ribeiro J.M."/>
            <person name="Fujita A."/>
            <person name="Costa F.B."/>
            <person name="Labruna M.B."/>
            <person name="Daffre S."/>
            <person name="Fogaca A.C."/>
        </authorList>
    </citation>
    <scope>NUCLEOTIDE SEQUENCE</scope>
</reference>
<feature type="region of interest" description="Disordered" evidence="1">
    <location>
        <begin position="335"/>
        <end position="365"/>
    </location>
</feature>
<dbReference type="PANTHER" id="PTHR28654:SF1">
    <property type="entry name" value="AXIN INTERACTOR, DORSALIZATION-ASSOCIATED PROTEIN"/>
    <property type="match status" value="1"/>
</dbReference>
<dbReference type="PANTHER" id="PTHR28654">
    <property type="entry name" value="AXIN INTERACTOR, DORSALIZATION-ASSOCIATED PROTEIN"/>
    <property type="match status" value="1"/>
</dbReference>
<sequence length="365" mass="40787">MGRSRRKINKENKARPDTKKKSARNVKAECSVDDLLTQMESCINELQYDQAREFGETALKMAPDNLKVLDSLTGLLLEMGDPASAFELLQRMVHLEPDQGFRKYLSLGQLTDGKESLAHYGKGVQLLCDLLQKQHDSAAASEECSGTELNRALSSAYCAMAEIYMTDCCDEDDAEAQCAELVQKSIEADPSNPEAFQVQASYLLVKQEHEAAKEAMQRSLGLWLPQHERLLLGEEAGASDPVEVCPLSYSSRVSAAKLLIELELLDEANTVLDGLIEEDDEVVDVWYLLGWLNYLRGGEYKGNARYYLNRARQVAHKVHFDDAQELAHIEELLAELGPEQEEEGDEDDKGSFASESEEEEEAMEV</sequence>
<dbReference type="Gene3D" id="1.25.40.10">
    <property type="entry name" value="Tetratricopeptide repeat domain"/>
    <property type="match status" value="2"/>
</dbReference>
<protein>
    <submittedName>
        <fullName evidence="2">Uncharacterized protein</fullName>
    </submittedName>
</protein>
<feature type="region of interest" description="Disordered" evidence="1">
    <location>
        <begin position="1"/>
        <end position="25"/>
    </location>
</feature>
<organism evidence="2">
    <name type="scientific">Amblyomma aureolatum</name>
    <dbReference type="NCBI Taxonomy" id="187763"/>
    <lineage>
        <taxon>Eukaryota</taxon>
        <taxon>Metazoa</taxon>
        <taxon>Ecdysozoa</taxon>
        <taxon>Arthropoda</taxon>
        <taxon>Chelicerata</taxon>
        <taxon>Arachnida</taxon>
        <taxon>Acari</taxon>
        <taxon>Parasitiformes</taxon>
        <taxon>Ixodida</taxon>
        <taxon>Ixodoidea</taxon>
        <taxon>Ixodidae</taxon>
        <taxon>Amblyomminae</taxon>
        <taxon>Amblyomma</taxon>
    </lineage>
</organism>
<dbReference type="AlphaFoldDB" id="A0A1E1X514"/>
<proteinExistence type="evidence at transcript level"/>
<feature type="compositionally biased region" description="Acidic residues" evidence="1">
    <location>
        <begin position="355"/>
        <end position="365"/>
    </location>
</feature>
<dbReference type="GO" id="GO:0016020">
    <property type="term" value="C:membrane"/>
    <property type="evidence" value="ECO:0007669"/>
    <property type="project" value="TreeGrafter"/>
</dbReference>
<dbReference type="GO" id="GO:0048264">
    <property type="term" value="P:determination of ventral identity"/>
    <property type="evidence" value="ECO:0007669"/>
    <property type="project" value="TreeGrafter"/>
</dbReference>
<dbReference type="GO" id="GO:0035091">
    <property type="term" value="F:phosphatidylinositol binding"/>
    <property type="evidence" value="ECO:0007669"/>
    <property type="project" value="TreeGrafter"/>
</dbReference>
<evidence type="ECO:0000256" key="1">
    <source>
        <dbReference type="SAM" id="MobiDB-lite"/>
    </source>
</evidence>